<evidence type="ECO:0000313" key="18">
    <source>
        <dbReference type="EMBL" id="KAK4602135.1"/>
    </source>
</evidence>
<evidence type="ECO:0000256" key="11">
    <source>
        <dbReference type="ARBA" id="ARBA00022960"/>
    </source>
</evidence>
<dbReference type="PROSITE" id="PS51387">
    <property type="entry name" value="FAD_PCMH"/>
    <property type="match status" value="1"/>
</dbReference>
<comment type="pathway">
    <text evidence="4">Cell wall biogenesis; peptidoglycan biosynthesis.</text>
</comment>
<accession>A0AAN7G5T2</accession>
<keyword evidence="6" id="KW-0963">Cytoplasm</keyword>
<reference evidence="18 19" key="1">
    <citation type="journal article" date="2023" name="G3 (Bethesda)">
        <title>A haplotype-resolved chromosome-scale genome for Quercus rubra L. provides insights into the genetics of adaptive traits for red oak species.</title>
        <authorList>
            <person name="Kapoor B."/>
            <person name="Jenkins J."/>
            <person name="Schmutz J."/>
            <person name="Zhebentyayeva T."/>
            <person name="Kuelheim C."/>
            <person name="Coggeshall M."/>
            <person name="Heim C."/>
            <person name="Lasky J.R."/>
            <person name="Leites L."/>
            <person name="Islam-Faridi N."/>
            <person name="Romero-Severson J."/>
            <person name="DeLeo V.L."/>
            <person name="Lucas S.M."/>
            <person name="Lazic D."/>
            <person name="Gailing O."/>
            <person name="Carlson J."/>
            <person name="Staton M."/>
        </authorList>
    </citation>
    <scope>NUCLEOTIDE SEQUENCE [LARGE SCALE GENOMIC DNA]</scope>
    <source>
        <strain evidence="18">Pseudo-F2</strain>
    </source>
</reference>
<comment type="cofactor">
    <cofactor evidence="1">
        <name>FAD</name>
        <dbReference type="ChEBI" id="CHEBI:57692"/>
    </cofactor>
</comment>
<evidence type="ECO:0000256" key="1">
    <source>
        <dbReference type="ARBA" id="ARBA00001974"/>
    </source>
</evidence>
<dbReference type="GO" id="GO:0005829">
    <property type="term" value="C:cytosol"/>
    <property type="evidence" value="ECO:0007669"/>
    <property type="project" value="TreeGrafter"/>
</dbReference>
<dbReference type="GO" id="GO:0008762">
    <property type="term" value="F:UDP-N-acetylmuramate dehydrogenase activity"/>
    <property type="evidence" value="ECO:0007669"/>
    <property type="project" value="UniProtKB-EC"/>
</dbReference>
<dbReference type="Gene3D" id="3.30.465.10">
    <property type="match status" value="1"/>
</dbReference>
<dbReference type="InterPro" id="IPR011601">
    <property type="entry name" value="MurB_C"/>
</dbReference>
<dbReference type="InterPro" id="IPR003170">
    <property type="entry name" value="MurB"/>
</dbReference>
<evidence type="ECO:0000256" key="7">
    <source>
        <dbReference type="ARBA" id="ARBA00022618"/>
    </source>
</evidence>
<dbReference type="Gene3D" id="3.90.78.10">
    <property type="entry name" value="UDP-N-acetylenolpyruvoylglucosamine reductase, C-terminal domain"/>
    <property type="match status" value="1"/>
</dbReference>
<name>A0AAN7G5T2_QUERU</name>
<evidence type="ECO:0000256" key="6">
    <source>
        <dbReference type="ARBA" id="ARBA00022490"/>
    </source>
</evidence>
<comment type="caution">
    <text evidence="18">The sequence shown here is derived from an EMBL/GenBank/DDBJ whole genome shotgun (WGS) entry which is preliminary data.</text>
</comment>
<keyword evidence="15" id="KW-0961">Cell wall biogenesis/degradation</keyword>
<dbReference type="SUPFAM" id="SSF56194">
    <property type="entry name" value="Uridine diphospho-N-Acetylenolpyruvylglucosamine reductase, MurB, C-terminal domain"/>
    <property type="match status" value="1"/>
</dbReference>
<evidence type="ECO:0000256" key="5">
    <source>
        <dbReference type="ARBA" id="ARBA00012518"/>
    </source>
</evidence>
<dbReference type="InterPro" id="IPR016167">
    <property type="entry name" value="FAD-bd_PCMH_sub1"/>
</dbReference>
<dbReference type="InterPro" id="IPR036318">
    <property type="entry name" value="FAD-bd_PCMH-like_sf"/>
</dbReference>
<keyword evidence="12" id="KW-0573">Peptidoglycan synthesis</keyword>
<keyword evidence="7" id="KW-0132">Cell division</keyword>
<dbReference type="GO" id="GO:0008360">
    <property type="term" value="P:regulation of cell shape"/>
    <property type="evidence" value="ECO:0007669"/>
    <property type="project" value="UniProtKB-KW"/>
</dbReference>
<keyword evidence="8" id="KW-0285">Flavoprotein</keyword>
<evidence type="ECO:0000256" key="4">
    <source>
        <dbReference type="ARBA" id="ARBA00004752"/>
    </source>
</evidence>
<comment type="function">
    <text evidence="2">Cell wall formation.</text>
</comment>
<evidence type="ECO:0000256" key="12">
    <source>
        <dbReference type="ARBA" id="ARBA00022984"/>
    </source>
</evidence>
<evidence type="ECO:0000256" key="9">
    <source>
        <dbReference type="ARBA" id="ARBA00022827"/>
    </source>
</evidence>
<evidence type="ECO:0000259" key="17">
    <source>
        <dbReference type="PROSITE" id="PS51387"/>
    </source>
</evidence>
<keyword evidence="9" id="KW-0274">FAD</keyword>
<dbReference type="Proteomes" id="UP001324115">
    <property type="component" value="Unassembled WGS sequence"/>
</dbReference>
<dbReference type="EMBL" id="JAXUIC010000002">
    <property type="protein sequence ID" value="KAK4602135.1"/>
    <property type="molecule type" value="Genomic_DNA"/>
</dbReference>
<dbReference type="GO" id="GO:0071949">
    <property type="term" value="F:FAD binding"/>
    <property type="evidence" value="ECO:0007669"/>
    <property type="project" value="InterPro"/>
</dbReference>
<evidence type="ECO:0000256" key="16">
    <source>
        <dbReference type="ARBA" id="ARBA00048914"/>
    </source>
</evidence>
<organism evidence="18 19">
    <name type="scientific">Quercus rubra</name>
    <name type="common">Northern red oak</name>
    <name type="synonym">Quercus borealis</name>
    <dbReference type="NCBI Taxonomy" id="3512"/>
    <lineage>
        <taxon>Eukaryota</taxon>
        <taxon>Viridiplantae</taxon>
        <taxon>Streptophyta</taxon>
        <taxon>Embryophyta</taxon>
        <taxon>Tracheophyta</taxon>
        <taxon>Spermatophyta</taxon>
        <taxon>Magnoliopsida</taxon>
        <taxon>eudicotyledons</taxon>
        <taxon>Gunneridae</taxon>
        <taxon>Pentapetalae</taxon>
        <taxon>rosids</taxon>
        <taxon>fabids</taxon>
        <taxon>Fagales</taxon>
        <taxon>Fagaceae</taxon>
        <taxon>Quercus</taxon>
    </lineage>
</organism>
<keyword evidence="13" id="KW-0560">Oxidoreductase</keyword>
<proteinExistence type="inferred from homology"/>
<dbReference type="GO" id="GO:0071555">
    <property type="term" value="P:cell wall organization"/>
    <property type="evidence" value="ECO:0007669"/>
    <property type="project" value="UniProtKB-KW"/>
</dbReference>
<evidence type="ECO:0000256" key="2">
    <source>
        <dbReference type="ARBA" id="ARBA00003921"/>
    </source>
</evidence>
<dbReference type="Pfam" id="PF01565">
    <property type="entry name" value="FAD_binding_4"/>
    <property type="match status" value="1"/>
</dbReference>
<dbReference type="Gene3D" id="3.30.43.10">
    <property type="entry name" value="Uridine Diphospho-n-acetylenolpyruvylglucosamine Reductase, domain 2"/>
    <property type="match status" value="1"/>
</dbReference>
<dbReference type="PANTHER" id="PTHR21071">
    <property type="entry name" value="UDP-N-ACETYLENOLPYRUVOYLGLUCOSAMINE REDUCTASE"/>
    <property type="match status" value="1"/>
</dbReference>
<dbReference type="PANTHER" id="PTHR21071:SF4">
    <property type="entry name" value="UDP-N-ACETYLENOLPYRUVOYLGLUCOSAMINE REDUCTASE"/>
    <property type="match status" value="1"/>
</dbReference>
<keyword evidence="11" id="KW-0133">Cell shape</keyword>
<evidence type="ECO:0000256" key="8">
    <source>
        <dbReference type="ARBA" id="ARBA00022630"/>
    </source>
</evidence>
<comment type="catalytic activity">
    <reaction evidence="16">
        <text>UDP-N-acetyl-alpha-D-muramate + NADP(+) = UDP-N-acetyl-3-O-(1-carboxyvinyl)-alpha-D-glucosamine + NADPH + H(+)</text>
        <dbReference type="Rhea" id="RHEA:12248"/>
        <dbReference type="ChEBI" id="CHEBI:15378"/>
        <dbReference type="ChEBI" id="CHEBI:57783"/>
        <dbReference type="ChEBI" id="CHEBI:58349"/>
        <dbReference type="ChEBI" id="CHEBI:68483"/>
        <dbReference type="ChEBI" id="CHEBI:70757"/>
        <dbReference type="EC" id="1.3.1.98"/>
    </reaction>
</comment>
<dbReference type="InterPro" id="IPR006094">
    <property type="entry name" value="Oxid_FAD_bind_N"/>
</dbReference>
<keyword evidence="14" id="KW-0131">Cell cycle</keyword>
<dbReference type="InterPro" id="IPR036635">
    <property type="entry name" value="MurB_C_sf"/>
</dbReference>
<dbReference type="InterPro" id="IPR016166">
    <property type="entry name" value="FAD-bd_PCMH"/>
</dbReference>
<sequence length="375" mass="41460">MMFVKTKKTTTPNVMSNILLHSLPTANYLTNPKPQNSSISFHISYSSPTNSSFSFLCEHSSSKQEQTQKCKDGLNLNFIRASKLLKDLSTWGIGGPCNYFVQVHNQTQLVSAIRYCHEHSIRFIIIGKGSNCLFDDLGFDGCVILNRIEFLESNEPGIYRVGSGFRFNKLGMQCSNEGFTGLEFAGGIPGTVGGATYMNAGANGQETADVVDSVEIVKNDGRFQMLNRIDLKFGYRTSPFKSMKDLGSIVAVMFKLQPSGSAKRRLQEYLERRRVSQPIGERSAGSVFRNPPNLGIAAAELIEKAGLKGFRVGGAMVSNIHANFFINSGGSTSQDMLDLIAFVKEKVDQKFGVQLKEEVLYVHPYCNDLNPNRDK</sequence>
<gene>
    <name evidence="18" type="ORF">RGQ29_011267</name>
</gene>
<evidence type="ECO:0000256" key="13">
    <source>
        <dbReference type="ARBA" id="ARBA00023002"/>
    </source>
</evidence>
<evidence type="ECO:0000256" key="14">
    <source>
        <dbReference type="ARBA" id="ARBA00023306"/>
    </source>
</evidence>
<keyword evidence="10" id="KW-0521">NADP</keyword>
<dbReference type="NCBIfam" id="TIGR00179">
    <property type="entry name" value="murB"/>
    <property type="match status" value="1"/>
</dbReference>
<dbReference type="Pfam" id="PF02873">
    <property type="entry name" value="MurB_C"/>
    <property type="match status" value="1"/>
</dbReference>
<dbReference type="NCBIfam" id="NF010480">
    <property type="entry name" value="PRK13905.1"/>
    <property type="match status" value="1"/>
</dbReference>
<protein>
    <recommendedName>
        <fullName evidence="5">UDP-N-acetylmuramate dehydrogenase</fullName>
        <ecNumber evidence="5">1.3.1.98</ecNumber>
    </recommendedName>
</protein>
<dbReference type="GO" id="GO:0051301">
    <property type="term" value="P:cell division"/>
    <property type="evidence" value="ECO:0007669"/>
    <property type="project" value="UniProtKB-KW"/>
</dbReference>
<evidence type="ECO:0000256" key="15">
    <source>
        <dbReference type="ARBA" id="ARBA00023316"/>
    </source>
</evidence>
<feature type="domain" description="FAD-binding PCMH-type" evidence="17">
    <location>
        <begin position="92"/>
        <end position="259"/>
    </location>
</feature>
<keyword evidence="19" id="KW-1185">Reference proteome</keyword>
<evidence type="ECO:0000256" key="3">
    <source>
        <dbReference type="ARBA" id="ARBA00004496"/>
    </source>
</evidence>
<evidence type="ECO:0000256" key="10">
    <source>
        <dbReference type="ARBA" id="ARBA00022857"/>
    </source>
</evidence>
<dbReference type="HAMAP" id="MF_00037">
    <property type="entry name" value="MurB"/>
    <property type="match status" value="1"/>
</dbReference>
<evidence type="ECO:0000313" key="19">
    <source>
        <dbReference type="Proteomes" id="UP001324115"/>
    </source>
</evidence>
<dbReference type="AlphaFoldDB" id="A0AAN7G5T2"/>
<dbReference type="InterPro" id="IPR016169">
    <property type="entry name" value="FAD-bd_PCMH_sub2"/>
</dbReference>
<dbReference type="EC" id="1.3.1.98" evidence="5"/>
<comment type="subcellular location">
    <subcellularLocation>
        <location evidence="3">Cytoplasm</location>
    </subcellularLocation>
</comment>
<dbReference type="SUPFAM" id="SSF56176">
    <property type="entry name" value="FAD-binding/transporter-associated domain-like"/>
    <property type="match status" value="1"/>
</dbReference>